<gene>
    <name evidence="2" type="ORF">OJF2_22020</name>
</gene>
<proteinExistence type="predicted"/>
<dbReference type="KEGG" id="agv:OJF2_22020"/>
<dbReference type="Pfam" id="PF13649">
    <property type="entry name" value="Methyltransf_25"/>
    <property type="match status" value="1"/>
</dbReference>
<reference evidence="2 3" key="1">
    <citation type="submission" date="2019-08" db="EMBL/GenBank/DDBJ databases">
        <title>Deep-cultivation of Planctomycetes and their phenomic and genomic characterization uncovers novel biology.</title>
        <authorList>
            <person name="Wiegand S."/>
            <person name="Jogler M."/>
            <person name="Boedeker C."/>
            <person name="Pinto D."/>
            <person name="Vollmers J."/>
            <person name="Rivas-Marin E."/>
            <person name="Kohn T."/>
            <person name="Peeters S.H."/>
            <person name="Heuer A."/>
            <person name="Rast P."/>
            <person name="Oberbeckmann S."/>
            <person name="Bunk B."/>
            <person name="Jeske O."/>
            <person name="Meyerdierks A."/>
            <person name="Storesund J.E."/>
            <person name="Kallscheuer N."/>
            <person name="Luecker S."/>
            <person name="Lage O.M."/>
            <person name="Pohl T."/>
            <person name="Merkel B.J."/>
            <person name="Hornburger P."/>
            <person name="Mueller R.-W."/>
            <person name="Bruemmer F."/>
            <person name="Labrenz M."/>
            <person name="Spormann A.M."/>
            <person name="Op den Camp H."/>
            <person name="Overmann J."/>
            <person name="Amann R."/>
            <person name="Jetten M.S.M."/>
            <person name="Mascher T."/>
            <person name="Medema M.H."/>
            <person name="Devos D.P."/>
            <person name="Kaster A.-K."/>
            <person name="Ovreas L."/>
            <person name="Rohde M."/>
            <person name="Galperin M.Y."/>
            <person name="Jogler C."/>
        </authorList>
    </citation>
    <scope>NUCLEOTIDE SEQUENCE [LARGE SCALE GENOMIC DNA]</scope>
    <source>
        <strain evidence="2 3">OJF2</strain>
    </source>
</reference>
<evidence type="ECO:0000313" key="2">
    <source>
        <dbReference type="EMBL" id="QEH33696.1"/>
    </source>
</evidence>
<dbReference type="SUPFAM" id="SSF53335">
    <property type="entry name" value="S-adenosyl-L-methionine-dependent methyltransferases"/>
    <property type="match status" value="1"/>
</dbReference>
<name>A0A5B9VZ59_9BACT</name>
<feature type="domain" description="Methyltransferase" evidence="1">
    <location>
        <begin position="85"/>
        <end position="176"/>
    </location>
</feature>
<evidence type="ECO:0000259" key="1">
    <source>
        <dbReference type="Pfam" id="PF13649"/>
    </source>
</evidence>
<dbReference type="Gene3D" id="3.40.50.150">
    <property type="entry name" value="Vaccinia Virus protein VP39"/>
    <property type="match status" value="1"/>
</dbReference>
<dbReference type="InterPro" id="IPR029063">
    <property type="entry name" value="SAM-dependent_MTases_sf"/>
</dbReference>
<protein>
    <recommendedName>
        <fullName evidence="1">Methyltransferase domain-containing protein</fullName>
    </recommendedName>
</protein>
<dbReference type="CDD" id="cd02440">
    <property type="entry name" value="AdoMet_MTases"/>
    <property type="match status" value="1"/>
</dbReference>
<dbReference type="InterPro" id="IPR041698">
    <property type="entry name" value="Methyltransf_25"/>
</dbReference>
<dbReference type="PANTHER" id="PTHR43667:SF2">
    <property type="entry name" value="FATTY ACID C-METHYL TRANSFERASE"/>
    <property type="match status" value="1"/>
</dbReference>
<dbReference type="PANTHER" id="PTHR43667">
    <property type="entry name" value="CYCLOPROPANE-FATTY-ACYL-PHOSPHOLIPID SYNTHASE"/>
    <property type="match status" value="1"/>
</dbReference>
<dbReference type="OrthoDB" id="7184189at2"/>
<accession>A0A5B9VZ59</accession>
<sequence>MSILPVRAWRALSARGPRYAWHKVLRRSLGRWPSWKRRLVYADPRHYWTMRGGHDYFREQEGQAARTDRIEWLADRIAAYRPASILEVGCGYGKLLRALRARLDCHLVGVDFSATQLTQARSFLGGLARVDVALASGTRLPFIDGAFDMVVTSAVILHNPPPQAEQIRREILRVARRFAAHNEETSVSYNRYGYDTAAWYRGEGLDLVECGPIPADLEPESSQFCVARLPYDLPDELSTRLG</sequence>
<dbReference type="InterPro" id="IPR050723">
    <property type="entry name" value="CFA/CMAS"/>
</dbReference>
<evidence type="ECO:0000313" key="3">
    <source>
        <dbReference type="Proteomes" id="UP000324233"/>
    </source>
</evidence>
<dbReference type="Proteomes" id="UP000324233">
    <property type="component" value="Chromosome"/>
</dbReference>
<dbReference type="EMBL" id="CP042997">
    <property type="protein sequence ID" value="QEH33696.1"/>
    <property type="molecule type" value="Genomic_DNA"/>
</dbReference>
<keyword evidence="3" id="KW-1185">Reference proteome</keyword>
<organism evidence="2 3">
    <name type="scientific">Aquisphaera giovannonii</name>
    <dbReference type="NCBI Taxonomy" id="406548"/>
    <lineage>
        <taxon>Bacteria</taxon>
        <taxon>Pseudomonadati</taxon>
        <taxon>Planctomycetota</taxon>
        <taxon>Planctomycetia</taxon>
        <taxon>Isosphaerales</taxon>
        <taxon>Isosphaeraceae</taxon>
        <taxon>Aquisphaera</taxon>
    </lineage>
</organism>
<dbReference type="AlphaFoldDB" id="A0A5B9VZ59"/>